<comment type="caution">
    <text evidence="3">The sequence shown here is derived from an EMBL/GenBank/DDBJ whole genome shotgun (WGS) entry which is preliminary data.</text>
</comment>
<dbReference type="RefSeq" id="WP_198058111.1">
    <property type="nucleotide sequence ID" value="NZ_JAEDAF010000012.1"/>
</dbReference>
<gene>
    <name evidence="3" type="ORF">I7V36_13395</name>
</gene>
<dbReference type="AlphaFoldDB" id="A0ABD4L685"/>
<sequence length="585" mass="66835">MNLDGSSKKVGEVFSGSYKYKVPENQRRYEWTIKDEVSEFWQDIINNFSDGKREYFIGPVVLTRPDDAPSSSEKLVIDGQQRLTTITILFCVLRNFAKKYGDIGNSGIFSSFVDSHDGHYADELLNGAADIIRASGFGKNYRFESNEIDQPVLHKDVLEWYDIDPFSRVKKPDPKIVKTRKFFEGKIYKSFVDGAAGLDKLLAFAKYVVEELKFIVIEAGSESDAYMLFESLNSRGLGLTAADLLKNRFLMVSSKSSSSDKDYVKNKWNDIVSLVSGTRFSTTAFFRFYYWAENGKVSQQLLYKSFSDQIIPGNVTQKISEIEKAAEFFSRISDKELKYPLEKFKASALEKIGAELNTLGYKSPYPLLIAVKLHRENILTEVAAKTRDFLFRYVTILDESPSDAESRLDEVRRMVVDKTVPDQDVLEKLDCIKPADEDFKEALIASPFSKSTVDVVRYILCRIYEKDYGFSTSINPGRINVEHVLPQETSKWSGFSFEGFSEENVIWSIGNMIILEEPLNKSLKNNEFSKKVISLSPKNPENGEGTEIQANHDIYHQYIRLGRVWDVEWIRERAKSIAEKCVGIW</sequence>
<dbReference type="PANTHER" id="PTHR35149:SF1">
    <property type="entry name" value="DUF5655 DOMAIN-CONTAINING PROTEIN"/>
    <property type="match status" value="1"/>
</dbReference>
<dbReference type="Pfam" id="PF07510">
    <property type="entry name" value="GmrSD_C"/>
    <property type="match status" value="1"/>
</dbReference>
<dbReference type="InterPro" id="IPR011089">
    <property type="entry name" value="GmrSD_C"/>
</dbReference>
<protein>
    <submittedName>
        <fullName evidence="3">DUF262 domain-containing protein</fullName>
    </submittedName>
</protein>
<evidence type="ECO:0000313" key="3">
    <source>
        <dbReference type="EMBL" id="MBH8581094.1"/>
    </source>
</evidence>
<name>A0ABD4L685_9GAMM</name>
<dbReference type="InterPro" id="IPR004919">
    <property type="entry name" value="GmrSD_N"/>
</dbReference>
<dbReference type="EMBL" id="JAEDAF010000012">
    <property type="protein sequence ID" value="MBH8581094.1"/>
    <property type="molecule type" value="Genomic_DNA"/>
</dbReference>
<dbReference type="PANTHER" id="PTHR35149">
    <property type="entry name" value="SLL5132 PROTEIN"/>
    <property type="match status" value="1"/>
</dbReference>
<dbReference type="Pfam" id="PF03235">
    <property type="entry name" value="GmrSD_N"/>
    <property type="match status" value="1"/>
</dbReference>
<proteinExistence type="predicted"/>
<evidence type="ECO:0000313" key="4">
    <source>
        <dbReference type="Proteomes" id="UP000651738"/>
    </source>
</evidence>
<reference evidence="3 4" key="1">
    <citation type="submission" date="2020-12" db="EMBL/GenBank/DDBJ databases">
        <title>Draft genome sequence of Halomonas pacifica strain CARE-V15.</title>
        <authorList>
            <person name="Vignesh N."/>
            <person name="Thabitha A."/>
            <person name="Saravanan R."/>
            <person name="Manigandan V."/>
        </authorList>
    </citation>
    <scope>NUCLEOTIDE SEQUENCE [LARGE SCALE GENOMIC DNA]</scope>
    <source>
        <strain evidence="3 4">CARE-V15</strain>
    </source>
</reference>
<evidence type="ECO:0000259" key="2">
    <source>
        <dbReference type="Pfam" id="PF07510"/>
    </source>
</evidence>
<accession>A0ABD4L685</accession>
<feature type="domain" description="GmrSD restriction endonucleases C-terminal" evidence="2">
    <location>
        <begin position="434"/>
        <end position="578"/>
    </location>
</feature>
<dbReference type="Proteomes" id="UP000651738">
    <property type="component" value="Unassembled WGS sequence"/>
</dbReference>
<evidence type="ECO:0000259" key="1">
    <source>
        <dbReference type="Pfam" id="PF03235"/>
    </source>
</evidence>
<feature type="domain" description="GmrSD restriction endonucleases N-terminal" evidence="1">
    <location>
        <begin position="11"/>
        <end position="250"/>
    </location>
</feature>
<organism evidence="3 4">
    <name type="scientific">Bisbaumannia pacifica</name>
    <dbReference type="NCBI Taxonomy" id="77098"/>
    <lineage>
        <taxon>Bacteria</taxon>
        <taxon>Pseudomonadati</taxon>
        <taxon>Pseudomonadota</taxon>
        <taxon>Gammaproteobacteria</taxon>
        <taxon>Oceanospirillales</taxon>
        <taxon>Halomonadaceae</taxon>
        <taxon>Bisbaumannia</taxon>
    </lineage>
</organism>